<dbReference type="InterPro" id="IPR050336">
    <property type="entry name" value="Chromosome_partition/occlusion"/>
</dbReference>
<dbReference type="InterPro" id="IPR003115">
    <property type="entry name" value="ParB_N"/>
</dbReference>
<comment type="caution">
    <text evidence="4">The sequence shown here is derived from an EMBL/GenBank/DDBJ whole genome shotgun (WGS) entry which is preliminary data.</text>
</comment>
<evidence type="ECO:0000256" key="1">
    <source>
        <dbReference type="SAM" id="MobiDB-lite"/>
    </source>
</evidence>
<evidence type="ECO:0000313" key="6">
    <source>
        <dbReference type="Proteomes" id="UP001242288"/>
    </source>
</evidence>
<reference evidence="4" key="1">
    <citation type="submission" date="2022-06" db="EMBL/GenBank/DDBJ databases">
        <title>PHB producers.</title>
        <authorList>
            <person name="Besaury L."/>
        </authorList>
    </citation>
    <scope>NUCLEOTIDE SEQUENCE</scope>
    <source>
        <strain evidence="4 5">SEWS6</strain>
    </source>
</reference>
<feature type="region of interest" description="Disordered" evidence="1">
    <location>
        <begin position="263"/>
        <end position="311"/>
    </location>
</feature>
<dbReference type="SMART" id="SM00470">
    <property type="entry name" value="ParB"/>
    <property type="match status" value="1"/>
</dbReference>
<dbReference type="RefSeq" id="WP_266240844.1">
    <property type="nucleotide sequence ID" value="NZ_JAMXWF010000036.1"/>
</dbReference>
<proteinExistence type="predicted"/>
<dbReference type="Proteomes" id="UP001242288">
    <property type="component" value="Unassembled WGS sequence"/>
</dbReference>
<dbReference type="AlphaFoldDB" id="A0AAP5BL87"/>
<accession>A0AAP5BL87</accession>
<dbReference type="EMBL" id="JAMXWF010000036">
    <property type="protein sequence ID" value="MDQ6411844.1"/>
    <property type="molecule type" value="Genomic_DNA"/>
</dbReference>
<dbReference type="Proteomes" id="UP001209412">
    <property type="component" value="Unassembled WGS sequence"/>
</dbReference>
<feature type="domain" description="ParB-like N-terminal" evidence="2">
    <location>
        <begin position="39"/>
        <end position="129"/>
    </location>
</feature>
<dbReference type="Gene3D" id="3.90.1530.10">
    <property type="entry name" value="Conserved hypothetical protein from pyrococcus furiosus pfu- 392566-001, ParB domain"/>
    <property type="match status" value="1"/>
</dbReference>
<keyword evidence="5" id="KW-1185">Reference proteome</keyword>
<evidence type="ECO:0000313" key="5">
    <source>
        <dbReference type="Proteomes" id="UP001209412"/>
    </source>
</evidence>
<dbReference type="GO" id="GO:0005694">
    <property type="term" value="C:chromosome"/>
    <property type="evidence" value="ECO:0007669"/>
    <property type="project" value="TreeGrafter"/>
</dbReference>
<feature type="compositionally biased region" description="Low complexity" evidence="1">
    <location>
        <begin position="291"/>
        <end position="304"/>
    </location>
</feature>
<evidence type="ECO:0000259" key="2">
    <source>
        <dbReference type="SMART" id="SM00470"/>
    </source>
</evidence>
<evidence type="ECO:0000313" key="4">
    <source>
        <dbReference type="EMBL" id="MDQ6411844.1"/>
    </source>
</evidence>
<dbReference type="GO" id="GO:0007059">
    <property type="term" value="P:chromosome segregation"/>
    <property type="evidence" value="ECO:0007669"/>
    <property type="project" value="TreeGrafter"/>
</dbReference>
<dbReference type="EMBL" id="JAPKHW010000036">
    <property type="protein sequence ID" value="MCX4150026.1"/>
    <property type="molecule type" value="Genomic_DNA"/>
</dbReference>
<dbReference type="Pfam" id="PF02195">
    <property type="entry name" value="ParB_N"/>
    <property type="match status" value="1"/>
</dbReference>
<dbReference type="PANTHER" id="PTHR33375">
    <property type="entry name" value="CHROMOSOME-PARTITIONING PROTEIN PARB-RELATED"/>
    <property type="match status" value="1"/>
</dbReference>
<gene>
    <name evidence="4" type="ORF">NIE36_32345</name>
    <name evidence="3" type="ORF">OSB80_32410</name>
</gene>
<dbReference type="InterPro" id="IPR036086">
    <property type="entry name" value="ParB/Sulfiredoxin_sf"/>
</dbReference>
<evidence type="ECO:0000313" key="3">
    <source>
        <dbReference type="EMBL" id="MCX4150026.1"/>
    </source>
</evidence>
<organism evidence="4 6">
    <name type="scientific">Paraburkholderia madseniana</name>
    <dbReference type="NCBI Taxonomy" id="2599607"/>
    <lineage>
        <taxon>Bacteria</taxon>
        <taxon>Pseudomonadati</taxon>
        <taxon>Pseudomonadota</taxon>
        <taxon>Betaproteobacteria</taxon>
        <taxon>Burkholderiales</taxon>
        <taxon>Burkholderiaceae</taxon>
        <taxon>Paraburkholderia</taxon>
    </lineage>
</organism>
<feature type="compositionally biased region" description="Pro residues" evidence="1">
    <location>
        <begin position="268"/>
        <end position="277"/>
    </location>
</feature>
<protein>
    <submittedName>
        <fullName evidence="4">ParB N-terminal domain-containing protein</fullName>
    </submittedName>
</protein>
<name>A0AAP5BL87_9BURK</name>
<sequence length="448" mass="49721">MEAAATSISSRLTSLAHIARMPQSKDRVLQEKEAGVQHRDLRIEQLIIHEQDRTDFIDVMDFAARLKIAGSVHTPILVRDLGNGEYELVAGERRTRASQINGWETIPAKIFPKDTPDFILRLYQVSENVDRKSLTVREVATGLAKDVATYGREKAAMLWTSPGGKQRSESWISKHLRFQKFGPVTRALFDEGRFDDIEAANKLHDLELISPDIAEEYAAQMRNGTKVSRLTLDLRLTELRTPPPVPGKPRVQSAPLEAQTTDAIPPIHGFPPVPPRNNPADSAAETSGMQANAGNETGAETGGEMSSKPANTMASLPATRVRDGRKPEGASRQRIQTHMRELYETSTGTIPRARQLRADFTQANADETDVDWHLWVAFADVACSMLIGVGQERADALLKRLNLELESQTPVQLLNSLHPTLRAGVAPDDFRYDTGREMHPQPPVQWAL</sequence>
<dbReference type="PANTHER" id="PTHR33375:SF1">
    <property type="entry name" value="CHROMOSOME-PARTITIONING PROTEIN PARB-RELATED"/>
    <property type="match status" value="1"/>
</dbReference>
<dbReference type="SUPFAM" id="SSF110849">
    <property type="entry name" value="ParB/Sulfiredoxin"/>
    <property type="match status" value="1"/>
</dbReference>